<dbReference type="Pfam" id="PF04456">
    <property type="entry name" value="DUF503"/>
    <property type="match status" value="1"/>
</dbReference>
<dbReference type="HOGENOM" id="CLU_149981_4_1_0"/>
<evidence type="ECO:0000313" key="2">
    <source>
        <dbReference type="Proteomes" id="UP000001520"/>
    </source>
</evidence>
<keyword evidence="2" id="KW-1185">Reference proteome</keyword>
<dbReference type="RefSeq" id="WP_013008230.1">
    <property type="nucleotide sequence ID" value="NC_013939.1"/>
</dbReference>
<dbReference type="KEGG" id="ddf:DEFDS_1524"/>
<organism evidence="1 2">
    <name type="scientific">Deferribacter desulfuricans (strain DSM 14783 / JCM 11476 / NBRC 101012 / SSM1)</name>
    <dbReference type="NCBI Taxonomy" id="639282"/>
    <lineage>
        <taxon>Bacteria</taxon>
        <taxon>Pseudomonadati</taxon>
        <taxon>Deferribacterota</taxon>
        <taxon>Deferribacteres</taxon>
        <taxon>Deferribacterales</taxon>
        <taxon>Deferribacteraceae</taxon>
        <taxon>Deferribacter</taxon>
    </lineage>
</organism>
<dbReference type="AlphaFoldDB" id="D3PEG1"/>
<dbReference type="PANTHER" id="PTHR36441">
    <property type="entry name" value="HYPOTHETICAL CYTOSOLIC PROTEIN"/>
    <property type="match status" value="1"/>
</dbReference>
<dbReference type="Proteomes" id="UP000001520">
    <property type="component" value="Chromosome"/>
</dbReference>
<dbReference type="Gene3D" id="3.30.70.1120">
    <property type="entry name" value="TT1725-like"/>
    <property type="match status" value="1"/>
</dbReference>
<gene>
    <name evidence="1" type="ordered locus">DEFDS_1524</name>
</gene>
<dbReference type="SUPFAM" id="SSF103007">
    <property type="entry name" value="Hypothetical protein TT1725"/>
    <property type="match status" value="1"/>
</dbReference>
<dbReference type="InterPro" id="IPR036746">
    <property type="entry name" value="TT1725-like_sf"/>
</dbReference>
<dbReference type="eggNOG" id="COG1550">
    <property type="taxonomic scope" value="Bacteria"/>
</dbReference>
<protein>
    <recommendedName>
        <fullName evidence="3">YlxP-like protein</fullName>
    </recommendedName>
</protein>
<dbReference type="InterPro" id="IPR007546">
    <property type="entry name" value="DUF503"/>
</dbReference>
<accession>D3PEG1</accession>
<sequence>MKNNTCIIGSLVFEIEIPDAFSLKEKRRVLNSLKTKIKNKFNVSISEIGEKDIWNRSVLAVVTVSDSRNFVDEILQKVVNFFENFAYINILSIREEIL</sequence>
<reference evidence="1 2" key="1">
    <citation type="journal article" date="2010" name="DNA Res.">
        <title>Bacterial lifestyle in a deep-sea hydrothermal vent chimney revealed by the genome sequence of the thermophilic bacterium Deferribacter desulfuricans SSM1.</title>
        <authorList>
            <person name="Takaki Y."/>
            <person name="Shimamura S."/>
            <person name="Nakagawa S."/>
            <person name="Fukuhara Y."/>
            <person name="Horikawa H."/>
            <person name="Ankai A."/>
            <person name="Harada T."/>
            <person name="Hosoyama A."/>
            <person name="Oguchi A."/>
            <person name="Fukui S."/>
            <person name="Fujita N."/>
            <person name="Takami H."/>
            <person name="Takai K."/>
        </authorList>
    </citation>
    <scope>NUCLEOTIDE SEQUENCE [LARGE SCALE GENOMIC DNA]</scope>
    <source>
        <strain evidence="2">DSM 14783 / JCM 11476 / NBRC 101012 / SSM1</strain>
    </source>
</reference>
<proteinExistence type="predicted"/>
<evidence type="ECO:0008006" key="3">
    <source>
        <dbReference type="Google" id="ProtNLM"/>
    </source>
</evidence>
<evidence type="ECO:0000313" key="1">
    <source>
        <dbReference type="EMBL" id="BAI80984.1"/>
    </source>
</evidence>
<dbReference type="EMBL" id="AP011529">
    <property type="protein sequence ID" value="BAI80984.1"/>
    <property type="molecule type" value="Genomic_DNA"/>
</dbReference>
<dbReference type="PANTHER" id="PTHR36441:SF1">
    <property type="entry name" value="DUF503 DOMAIN-CONTAINING PROTEIN"/>
    <property type="match status" value="1"/>
</dbReference>
<name>D3PEG1_DEFDS</name>
<dbReference type="OrthoDB" id="9809023at2"/>
<dbReference type="STRING" id="639282.DEFDS_1524"/>